<proteinExistence type="predicted"/>
<accession>A0ABW6DL98</accession>
<protein>
    <submittedName>
        <fullName evidence="1">Uncharacterized protein</fullName>
    </submittedName>
</protein>
<sequence length="48" mass="5070">MPVVTPNITRGRRLLLTLFVVAAVLVLAGLLARGLAFAASLLPDWPGE</sequence>
<dbReference type="RefSeq" id="WP_167372632.1">
    <property type="nucleotide sequence ID" value="NZ_JBEPFV010000005.1"/>
</dbReference>
<dbReference type="EMBL" id="JBHXPM010000001">
    <property type="protein sequence ID" value="MFD3954600.1"/>
    <property type="molecule type" value="Genomic_DNA"/>
</dbReference>
<reference evidence="1 2" key="1">
    <citation type="submission" date="2024-09" db="EMBL/GenBank/DDBJ databases">
        <title>The Natural Products Discovery Center: Release of the First 8490 Sequenced Strains for Exploring Actinobacteria Biosynthetic Diversity.</title>
        <authorList>
            <person name="Kalkreuter E."/>
            <person name="Kautsar S.A."/>
            <person name="Yang D."/>
            <person name="Bader C.D."/>
            <person name="Teijaro C.N."/>
            <person name="Fluegel L."/>
            <person name="Davis C.M."/>
            <person name="Simpson J.R."/>
            <person name="Lauterbach L."/>
            <person name="Steele A.D."/>
            <person name="Gui C."/>
            <person name="Meng S."/>
            <person name="Li G."/>
            <person name="Viehrig K."/>
            <person name="Ye F."/>
            <person name="Su P."/>
            <person name="Kiefer A.F."/>
            <person name="Nichols A."/>
            <person name="Cepeda A.J."/>
            <person name="Yan W."/>
            <person name="Fan B."/>
            <person name="Jiang Y."/>
            <person name="Adhikari A."/>
            <person name="Zheng C.-J."/>
            <person name="Schuster L."/>
            <person name="Cowan T.M."/>
            <person name="Smanski M.J."/>
            <person name="Chevrette M.G."/>
            <person name="De Carvalho L.P.S."/>
            <person name="Shen B."/>
        </authorList>
    </citation>
    <scope>NUCLEOTIDE SEQUENCE [LARGE SCALE GENOMIC DNA]</scope>
    <source>
        <strain evidence="1 2">NPDC058584</strain>
    </source>
</reference>
<keyword evidence="2" id="KW-1185">Reference proteome</keyword>
<name>A0ABW6DL98_9ACTN</name>
<gene>
    <name evidence="1" type="ORF">ACFWR3_00765</name>
</gene>
<evidence type="ECO:0000313" key="2">
    <source>
        <dbReference type="Proteomes" id="UP001598300"/>
    </source>
</evidence>
<organism evidence="1 2">
    <name type="scientific">Streptomyces bacillaris</name>
    <dbReference type="NCBI Taxonomy" id="68179"/>
    <lineage>
        <taxon>Bacteria</taxon>
        <taxon>Bacillati</taxon>
        <taxon>Actinomycetota</taxon>
        <taxon>Actinomycetes</taxon>
        <taxon>Kitasatosporales</taxon>
        <taxon>Streptomycetaceae</taxon>
        <taxon>Streptomyces</taxon>
    </lineage>
</organism>
<evidence type="ECO:0000313" key="1">
    <source>
        <dbReference type="EMBL" id="MFD3954600.1"/>
    </source>
</evidence>
<dbReference type="Proteomes" id="UP001598300">
    <property type="component" value="Unassembled WGS sequence"/>
</dbReference>
<comment type="caution">
    <text evidence="1">The sequence shown here is derived from an EMBL/GenBank/DDBJ whole genome shotgun (WGS) entry which is preliminary data.</text>
</comment>